<comment type="caution">
    <text evidence="2">The sequence shown here is derived from an EMBL/GenBank/DDBJ whole genome shotgun (WGS) entry which is preliminary data.</text>
</comment>
<evidence type="ECO:0000313" key="2">
    <source>
        <dbReference type="EMBL" id="KYC47854.1"/>
    </source>
</evidence>
<accession>A0A150IT57</accession>
<evidence type="ECO:0000313" key="4">
    <source>
        <dbReference type="Proteomes" id="UP000075398"/>
    </source>
</evidence>
<evidence type="ECO:0000313" key="3">
    <source>
        <dbReference type="EMBL" id="KYC53542.1"/>
    </source>
</evidence>
<dbReference type="Proteomes" id="UP000091929">
    <property type="component" value="Unassembled WGS sequence"/>
</dbReference>
<feature type="region of interest" description="Disordered" evidence="1">
    <location>
        <begin position="1"/>
        <end position="20"/>
    </location>
</feature>
<accession>A0A150J8H4</accession>
<evidence type="ECO:0000313" key="5">
    <source>
        <dbReference type="Proteomes" id="UP000091929"/>
    </source>
</evidence>
<feature type="compositionally biased region" description="Polar residues" evidence="1">
    <location>
        <begin position="1"/>
        <end position="11"/>
    </location>
</feature>
<name>A0A150IT57_9EURY</name>
<evidence type="ECO:0000256" key="1">
    <source>
        <dbReference type="SAM" id="MobiDB-lite"/>
    </source>
</evidence>
<dbReference type="AlphaFoldDB" id="A0A150IT57"/>
<reference evidence="4 5" key="1">
    <citation type="journal article" date="2016" name="ISME J.">
        <title>Chasing the elusive Euryarchaeota class WSA2: genomes reveal a uniquely fastidious methyl-reducing methanogen.</title>
        <authorList>
            <person name="Nobu M.K."/>
            <person name="Narihiro T."/>
            <person name="Kuroda K."/>
            <person name="Mei R."/>
            <person name="Liu W.T."/>
        </authorList>
    </citation>
    <scope>NUCLEOTIDE SEQUENCE [LARGE SCALE GENOMIC DNA]</scope>
    <source>
        <strain evidence="2">B15fssc0709_Meth_Bin003</strain>
        <strain evidence="3">U1lsi0528_Bin055</strain>
    </source>
</reference>
<proteinExistence type="predicted"/>
<dbReference type="EMBL" id="LNGC01000004">
    <property type="protein sequence ID" value="KYC53542.1"/>
    <property type="molecule type" value="Genomic_DNA"/>
</dbReference>
<sequence>MSENVLNSAQETTITTQKGRKKRQTTYDWDALRVEYIKGAYKNRYEFAKAKGIPQKTLYRNTKDWDKERKRLAERELEKIADEVGKEIKKGIIHYKDKLEAIIDRVTTHINENVLEFNTTGEAIRSLSVALEKLLEIEKLLNNRKDEDGLIVEIETVGVEDDNLETDSFVNEKDRDGLLDENETN</sequence>
<dbReference type="EMBL" id="LNGF01000015">
    <property type="protein sequence ID" value="KYC47854.1"/>
    <property type="molecule type" value="Genomic_DNA"/>
</dbReference>
<organism evidence="2 5">
    <name type="scientific">Candidatus Methanofastidiosum methylothiophilum</name>
    <dbReference type="NCBI Taxonomy" id="1705564"/>
    <lineage>
        <taxon>Archaea</taxon>
        <taxon>Methanobacteriati</taxon>
        <taxon>Methanobacteriota</taxon>
        <taxon>Stenosarchaea group</taxon>
        <taxon>Candidatus Methanofastidiosia</taxon>
        <taxon>Candidatus Methanofastidiosales</taxon>
        <taxon>Candidatus Methanofastidiosaceae</taxon>
        <taxon>Candidatus Methanofastidiosum</taxon>
    </lineage>
</organism>
<protein>
    <submittedName>
        <fullName evidence="2">Uncharacterized protein</fullName>
    </submittedName>
</protein>
<gene>
    <name evidence="3" type="ORF">AMQ22_00213</name>
    <name evidence="2" type="ORF">APG11_00829</name>
</gene>
<dbReference type="Proteomes" id="UP000075398">
    <property type="component" value="Unassembled WGS sequence"/>
</dbReference>